<reference evidence="4" key="2">
    <citation type="journal article" date="2024" name="Antonie Van Leeuwenhoek">
        <title>Roseihalotalea indica gen. nov., sp. nov., a halophilic Bacteroidetes from mesopelagic Southwest Indian Ocean with higher carbohydrate metabolic potential.</title>
        <authorList>
            <person name="Chen B."/>
            <person name="Zhang M."/>
            <person name="Lin D."/>
            <person name="Ye J."/>
            <person name="Tang K."/>
        </authorList>
    </citation>
    <scope>NUCLEOTIDE SEQUENCE</scope>
    <source>
        <strain evidence="4">TK19036</strain>
    </source>
</reference>
<evidence type="ECO:0000256" key="2">
    <source>
        <dbReference type="SAM" id="MobiDB-lite"/>
    </source>
</evidence>
<evidence type="ECO:0000256" key="1">
    <source>
        <dbReference type="SAM" id="Coils"/>
    </source>
</evidence>
<dbReference type="InterPro" id="IPR011053">
    <property type="entry name" value="Single_hybrid_motif"/>
</dbReference>
<keyword evidence="3" id="KW-0812">Transmembrane</keyword>
<name>A0AA49JIK9_9BACT</name>
<sequence>MEVQNEIKDIELYTLRTLKTPSVGRTLARWIVGIFLVFLITLFLPWQQNIRGTGQVTAFSPSNRPQTVESTIAGRIASWHVQEGTFVEKGDTILTIGEVKDKYFDPDLLQRLEEQIASKEQSIQAKKQKVAALSNQIQALEDALVIKLEQARNKLKQARYKLISDSVNFEAEKVRFNNFKNQYERNTRLYEAGNIALTKYQEIESKFQESNMKVVAAENKFLESQTELINARVNIAGVRAEYSDKISKAESDKNATLSEQYEAEADISKMRNEYVNVQVRKDQYQIVAPQTGVVVKALQAGIGETIKEGEAVSTILPRSSDIAVEMYVDAMDVPLISKGRNVRIQFDGWPSLQFSGWPSVSVGTFGGEVTVIDYVNSAQGKFRLLITPDPAEEPWPDQLRLGSGTKGWVMLDSVPVWYEIWRQLNGFPPSLYEKPDEESVVKGNADTAKNLKNAVK</sequence>
<dbReference type="InterPro" id="IPR050739">
    <property type="entry name" value="MFP"/>
</dbReference>
<keyword evidence="1" id="KW-0175">Coiled coil</keyword>
<evidence type="ECO:0000256" key="3">
    <source>
        <dbReference type="SAM" id="Phobius"/>
    </source>
</evidence>
<feature type="region of interest" description="Disordered" evidence="2">
    <location>
        <begin position="435"/>
        <end position="456"/>
    </location>
</feature>
<gene>
    <name evidence="4" type="ORF">K4G66_24870</name>
</gene>
<organism evidence="4">
    <name type="scientific">Roseihalotalea indica</name>
    <dbReference type="NCBI Taxonomy" id="2867963"/>
    <lineage>
        <taxon>Bacteria</taxon>
        <taxon>Pseudomonadati</taxon>
        <taxon>Bacteroidota</taxon>
        <taxon>Cytophagia</taxon>
        <taxon>Cytophagales</taxon>
        <taxon>Catalimonadaceae</taxon>
        <taxon>Roseihalotalea</taxon>
    </lineage>
</organism>
<feature type="coiled-coil region" evidence="1">
    <location>
        <begin position="109"/>
        <end position="161"/>
    </location>
</feature>
<protein>
    <submittedName>
        <fullName evidence="4">HlyD family efflux transporter periplasmic adaptor subunit</fullName>
    </submittedName>
</protein>
<dbReference type="SUPFAM" id="SSF51230">
    <property type="entry name" value="Single hybrid motif"/>
    <property type="match status" value="1"/>
</dbReference>
<evidence type="ECO:0000313" key="4">
    <source>
        <dbReference type="EMBL" id="WKN35607.1"/>
    </source>
</evidence>
<feature type="transmembrane region" description="Helical" evidence="3">
    <location>
        <begin position="27"/>
        <end position="46"/>
    </location>
</feature>
<keyword evidence="3" id="KW-0472">Membrane</keyword>
<dbReference type="PANTHER" id="PTHR30386">
    <property type="entry name" value="MEMBRANE FUSION SUBUNIT OF EMRAB-TOLC MULTIDRUG EFFLUX PUMP"/>
    <property type="match status" value="1"/>
</dbReference>
<dbReference type="AlphaFoldDB" id="A0AA49JIK9"/>
<accession>A0AA49JIK9</accession>
<dbReference type="EMBL" id="CP120682">
    <property type="protein sequence ID" value="WKN35607.1"/>
    <property type="molecule type" value="Genomic_DNA"/>
</dbReference>
<proteinExistence type="predicted"/>
<keyword evidence="3" id="KW-1133">Transmembrane helix</keyword>
<dbReference type="Gene3D" id="2.40.50.100">
    <property type="match status" value="1"/>
</dbReference>
<reference evidence="4" key="1">
    <citation type="journal article" date="2023" name="Comput. Struct. Biotechnol. J.">
        <title>Discovery of a novel marine Bacteroidetes with a rich repertoire of carbohydrate-active enzymes.</title>
        <authorList>
            <person name="Chen B."/>
            <person name="Liu G."/>
            <person name="Chen Q."/>
            <person name="Wang H."/>
            <person name="Liu L."/>
            <person name="Tang K."/>
        </authorList>
    </citation>
    <scope>NUCLEOTIDE SEQUENCE</scope>
    <source>
        <strain evidence="4">TK19036</strain>
    </source>
</reference>